<evidence type="ECO:0000313" key="2">
    <source>
        <dbReference type="Proteomes" id="UP001595690"/>
    </source>
</evidence>
<dbReference type="EMBL" id="JBHRZI010000030">
    <property type="protein sequence ID" value="MFC3896590.1"/>
    <property type="molecule type" value="Genomic_DNA"/>
</dbReference>
<dbReference type="RefSeq" id="WP_382378121.1">
    <property type="nucleotide sequence ID" value="NZ_JBHRZI010000030.1"/>
</dbReference>
<evidence type="ECO:0000313" key="1">
    <source>
        <dbReference type="EMBL" id="MFC3896590.1"/>
    </source>
</evidence>
<gene>
    <name evidence="1" type="ORF">ACFOWZ_34375</name>
</gene>
<organism evidence="1 2">
    <name type="scientific">Lentzea rhizosphaerae</name>
    <dbReference type="NCBI Taxonomy" id="2041025"/>
    <lineage>
        <taxon>Bacteria</taxon>
        <taxon>Bacillati</taxon>
        <taxon>Actinomycetota</taxon>
        <taxon>Actinomycetes</taxon>
        <taxon>Pseudonocardiales</taxon>
        <taxon>Pseudonocardiaceae</taxon>
        <taxon>Lentzea</taxon>
    </lineage>
</organism>
<reference evidence="2" key="1">
    <citation type="journal article" date="2019" name="Int. J. Syst. Evol. Microbiol.">
        <title>The Global Catalogue of Microorganisms (GCM) 10K type strain sequencing project: providing services to taxonomists for standard genome sequencing and annotation.</title>
        <authorList>
            <consortium name="The Broad Institute Genomics Platform"/>
            <consortium name="The Broad Institute Genome Sequencing Center for Infectious Disease"/>
            <person name="Wu L."/>
            <person name="Ma J."/>
        </authorList>
    </citation>
    <scope>NUCLEOTIDE SEQUENCE [LARGE SCALE GENOMIC DNA]</scope>
    <source>
        <strain evidence="2">CGMCC 4.7405</strain>
    </source>
</reference>
<evidence type="ECO:0008006" key="3">
    <source>
        <dbReference type="Google" id="ProtNLM"/>
    </source>
</evidence>
<sequence length="290" mass="32744">MTRRPGWRRPSLPEGPLRDLNDALHGLHARSGRPSCRRIAETIAARSDCDPISHTTVRATLSDPKLPKLAHVLAIAQVLIGFTADKDPGARLDRFDHLWQQARIAEDEVFGLGDPGIDAAARATQLLHAQRLGLLEQQTIAQREFIRRVAVLLDSQPPDWWRLLEAYDQVMAWNIKGFADWKEIIGFDRPTLRRLAHATPRNADGMWRGDTGWDGLDDTVLPVRGAHVAYALFDGTGKPVHIGMTNQFRAHVKRLHKSGVAWTAWQAWPCTDRQQAVEKRRDVATQYGYR</sequence>
<dbReference type="Proteomes" id="UP001595690">
    <property type="component" value="Unassembled WGS sequence"/>
</dbReference>
<name>A0ABV8C3L3_9PSEU</name>
<accession>A0ABV8C3L3</accession>
<keyword evidence="2" id="KW-1185">Reference proteome</keyword>
<proteinExistence type="predicted"/>
<protein>
    <recommendedName>
        <fullName evidence="3">GIY-YIG nuclease family protein</fullName>
    </recommendedName>
</protein>
<comment type="caution">
    <text evidence="1">The sequence shown here is derived from an EMBL/GenBank/DDBJ whole genome shotgun (WGS) entry which is preliminary data.</text>
</comment>